<organism evidence="1 2">
    <name type="scientific">Pseudomonas phage UFV-P2</name>
    <dbReference type="NCBI Taxonomy" id="1235661"/>
    <lineage>
        <taxon>Viruses</taxon>
        <taxon>Duplodnaviria</taxon>
        <taxon>Heunggongvirae</taxon>
        <taxon>Uroviricota</taxon>
        <taxon>Caudoviricetes</taxon>
        <taxon>Vicosavirus</taxon>
        <taxon>Vicosavirus UFVP2</taxon>
    </lineage>
</organism>
<reference evidence="1 2" key="1">
    <citation type="journal article" date="2013" name="Genome Announc.">
        <title>Complete Genome Sequence of the Pseudomonas fluorescens Bacteriophage UFV-P2.</title>
        <authorList>
            <person name="Eller M.R."/>
            <person name="Salgado R.L."/>
            <person name="Vidigal P.M."/>
            <person name="Alves M.P."/>
            <person name="Dias R.S."/>
            <person name="de Oliveira L.L."/>
            <person name="da Silva C.C."/>
            <person name="de Carvalho A.F."/>
            <person name="De Paula S.O."/>
        </authorList>
    </citation>
    <scope>NUCLEOTIDE SEQUENCE [LARGE SCALE GENOMIC DNA]</scope>
</reference>
<dbReference type="GeneID" id="13828884"/>
<accession>M4T2X5</accession>
<dbReference type="EMBL" id="JX863101">
    <property type="protein sequence ID" value="AGH62702.1"/>
    <property type="molecule type" value="Genomic_DNA"/>
</dbReference>
<proteinExistence type="predicted"/>
<evidence type="ECO:0000313" key="2">
    <source>
        <dbReference type="Proteomes" id="UP000007008"/>
    </source>
</evidence>
<keyword evidence="2" id="KW-1185">Reference proteome</keyword>
<dbReference type="Proteomes" id="UP000007008">
    <property type="component" value="Segment"/>
</dbReference>
<dbReference type="KEGG" id="vg:13828884"/>
<evidence type="ECO:0000313" key="1">
    <source>
        <dbReference type="EMBL" id="AGH62702.1"/>
    </source>
</evidence>
<dbReference type="RefSeq" id="YP_007518460.1">
    <property type="nucleotide sequence ID" value="NC_018850.2"/>
</dbReference>
<sequence length="63" mass="7170">MNIPKNPEEYKAQLLARRKSIKDQLSEILISRDTNVVQQYNLLMALMRKVDNQLAGLSEVVAA</sequence>
<protein>
    <submittedName>
        <fullName evidence="1">Uncharacterized protein</fullName>
    </submittedName>
</protein>
<name>M4T2X5_9CAUD</name>